<dbReference type="AlphaFoldDB" id="A0AAE3D8U1"/>
<dbReference type="Pfam" id="PF12642">
    <property type="entry name" value="TpcC"/>
    <property type="match status" value="1"/>
</dbReference>
<keyword evidence="2" id="KW-0812">Transmembrane</keyword>
<dbReference type="EMBL" id="JAJEPV010000027">
    <property type="protein sequence ID" value="MCC2120210.1"/>
    <property type="molecule type" value="Genomic_DNA"/>
</dbReference>
<dbReference type="Gene3D" id="3.10.450.540">
    <property type="match status" value="2"/>
</dbReference>
<feature type="transmembrane region" description="Helical" evidence="2">
    <location>
        <begin position="50"/>
        <end position="68"/>
    </location>
</feature>
<organism evidence="3 4">
    <name type="scientific">Waltera acetigignens</name>
    <dbReference type="NCBI Taxonomy" id="2981769"/>
    <lineage>
        <taxon>Bacteria</taxon>
        <taxon>Bacillati</taxon>
        <taxon>Bacillota</taxon>
        <taxon>Clostridia</taxon>
        <taxon>Lachnospirales</taxon>
        <taxon>Lachnospiraceae</taxon>
        <taxon>Waltera</taxon>
    </lineage>
</organism>
<feature type="compositionally biased region" description="Basic and acidic residues" evidence="1">
    <location>
        <begin position="1"/>
        <end position="28"/>
    </location>
</feature>
<keyword evidence="2" id="KW-0472">Membrane</keyword>
<keyword evidence="4" id="KW-1185">Reference proteome</keyword>
<evidence type="ECO:0000313" key="3">
    <source>
        <dbReference type="EMBL" id="MCC2120210.1"/>
    </source>
</evidence>
<sequence>MEKNKNRRTFEFYKKNGKRETDTGEHKETKRGKRTGGTLRKNTLLCVGRAILWIMLIFFFVRGVIVTFRPDTLTEAQQVISDFRKELVTEKKLNNEVLSFAQNFVYEYLTYTAGEEKDYKERLKQYITTTSNVSDTEIYKGAQKAVYVQAYRMDQLDKEHFDVYVLAEVQYEYYREQEATQESAETRMKVPVLSRDGEMVVDGLPMFVNDNTFMEDYQIQEYSGQAADEQTAAGAGMAVTSFLKAYYEQDETVIDYYLSQDADRSKFIGLDGRYTFDRMQSVRCYQEESMIVCIAEYKISDVVNGAKRWQKVRLNVVRGSDGKYYIQSMSARTTM</sequence>
<dbReference type="RefSeq" id="WP_118546890.1">
    <property type="nucleotide sequence ID" value="NZ_JAJEPV010000027.1"/>
</dbReference>
<name>A0AAE3D8U1_9FIRM</name>
<feature type="region of interest" description="Disordered" evidence="1">
    <location>
        <begin position="1"/>
        <end position="35"/>
    </location>
</feature>
<dbReference type="CDD" id="cd16428">
    <property type="entry name" value="TcpC_C"/>
    <property type="match status" value="1"/>
</dbReference>
<dbReference type="InterPro" id="IPR035628">
    <property type="entry name" value="TcpC_C"/>
</dbReference>
<protein>
    <submittedName>
        <fullName evidence="3">Conjugal transfer protein</fullName>
    </submittedName>
</protein>
<dbReference type="CDD" id="cd16386">
    <property type="entry name" value="TcpC_N"/>
    <property type="match status" value="1"/>
</dbReference>
<comment type="caution">
    <text evidence="3">The sequence shown here is derived from an EMBL/GenBank/DDBJ whole genome shotgun (WGS) entry which is preliminary data.</text>
</comment>
<reference evidence="3 4" key="1">
    <citation type="submission" date="2021-10" db="EMBL/GenBank/DDBJ databases">
        <title>Anaerobic single-cell dispensing facilitates the cultivation of human gut bacteria.</title>
        <authorList>
            <person name="Afrizal A."/>
        </authorList>
    </citation>
    <scope>NUCLEOTIDE SEQUENCE [LARGE SCALE GENOMIC DNA]</scope>
    <source>
        <strain evidence="3 4">CLA-AA-H273</strain>
    </source>
</reference>
<dbReference type="Proteomes" id="UP001197795">
    <property type="component" value="Unassembled WGS sequence"/>
</dbReference>
<gene>
    <name evidence="3" type="ORF">LKD75_11560</name>
</gene>
<evidence type="ECO:0000313" key="4">
    <source>
        <dbReference type="Proteomes" id="UP001197795"/>
    </source>
</evidence>
<evidence type="ECO:0000256" key="2">
    <source>
        <dbReference type="SAM" id="Phobius"/>
    </source>
</evidence>
<dbReference type="InterPro" id="IPR024735">
    <property type="entry name" value="TcpC"/>
</dbReference>
<keyword evidence="2" id="KW-1133">Transmembrane helix</keyword>
<evidence type="ECO:0000256" key="1">
    <source>
        <dbReference type="SAM" id="MobiDB-lite"/>
    </source>
</evidence>
<accession>A0AAE3D8U1</accession>
<proteinExistence type="predicted"/>